<accession>A0A3S5AIW6</accession>
<proteinExistence type="predicted"/>
<dbReference type="EMBL" id="CAAALY010034058">
    <property type="protein sequence ID" value="VEL17755.1"/>
    <property type="molecule type" value="Genomic_DNA"/>
</dbReference>
<name>A0A3S5AIW6_9PLAT</name>
<gene>
    <name evidence="2" type="ORF">PXEA_LOCUS11195</name>
</gene>
<keyword evidence="3" id="KW-1185">Reference proteome</keyword>
<feature type="compositionally biased region" description="Basic residues" evidence="1">
    <location>
        <begin position="131"/>
        <end position="145"/>
    </location>
</feature>
<feature type="region of interest" description="Disordered" evidence="1">
    <location>
        <begin position="105"/>
        <end position="145"/>
    </location>
</feature>
<dbReference type="Proteomes" id="UP000784294">
    <property type="component" value="Unassembled WGS sequence"/>
</dbReference>
<evidence type="ECO:0000313" key="2">
    <source>
        <dbReference type="EMBL" id="VEL17755.1"/>
    </source>
</evidence>
<protein>
    <submittedName>
        <fullName evidence="2">Uncharacterized protein</fullName>
    </submittedName>
</protein>
<evidence type="ECO:0000313" key="3">
    <source>
        <dbReference type="Proteomes" id="UP000784294"/>
    </source>
</evidence>
<organism evidence="2 3">
    <name type="scientific">Protopolystoma xenopodis</name>
    <dbReference type="NCBI Taxonomy" id="117903"/>
    <lineage>
        <taxon>Eukaryota</taxon>
        <taxon>Metazoa</taxon>
        <taxon>Spiralia</taxon>
        <taxon>Lophotrochozoa</taxon>
        <taxon>Platyhelminthes</taxon>
        <taxon>Monogenea</taxon>
        <taxon>Polyopisthocotylea</taxon>
        <taxon>Polystomatidea</taxon>
        <taxon>Polystomatidae</taxon>
        <taxon>Protopolystoma</taxon>
    </lineage>
</organism>
<comment type="caution">
    <text evidence="2">The sequence shown here is derived from an EMBL/GenBank/DDBJ whole genome shotgun (WGS) entry which is preliminary data.</text>
</comment>
<evidence type="ECO:0000256" key="1">
    <source>
        <dbReference type="SAM" id="MobiDB-lite"/>
    </source>
</evidence>
<feature type="compositionally biased region" description="Polar residues" evidence="1">
    <location>
        <begin position="107"/>
        <end position="121"/>
    </location>
</feature>
<sequence length="145" mass="16499">MPRPSAPILASWFSSFKKCSATGTESTDHLDIQTQRLPKNNFKKCINYDEHNDNSNCDDSNVPIAQAPDRPRLPAYQVYLIRASRLLAREMRQRSRLSFIAAASLPSADSEQTDASKQSLLHSRAFLSREKSKRAKDRRSRAQVY</sequence>
<reference evidence="2" key="1">
    <citation type="submission" date="2018-11" db="EMBL/GenBank/DDBJ databases">
        <authorList>
            <consortium name="Pathogen Informatics"/>
        </authorList>
    </citation>
    <scope>NUCLEOTIDE SEQUENCE</scope>
</reference>
<dbReference type="AlphaFoldDB" id="A0A3S5AIW6"/>